<dbReference type="KEGG" id="uam:UABAM_04685"/>
<dbReference type="Proteomes" id="UP000326354">
    <property type="component" value="Chromosome"/>
</dbReference>
<proteinExistence type="predicted"/>
<evidence type="ECO:0000256" key="1">
    <source>
        <dbReference type="SAM" id="Phobius"/>
    </source>
</evidence>
<dbReference type="RefSeq" id="WP_151970363.1">
    <property type="nucleotide sequence ID" value="NZ_AP019860.1"/>
</dbReference>
<evidence type="ECO:0000313" key="3">
    <source>
        <dbReference type="Proteomes" id="UP000326354"/>
    </source>
</evidence>
<keyword evidence="1" id="KW-0472">Membrane</keyword>
<feature type="transmembrane region" description="Helical" evidence="1">
    <location>
        <begin position="212"/>
        <end position="231"/>
    </location>
</feature>
<name>A0A5S9IQN3_UABAM</name>
<dbReference type="OrthoDB" id="282961at2"/>
<dbReference type="EMBL" id="AP019860">
    <property type="protein sequence ID" value="BBM86299.1"/>
    <property type="molecule type" value="Genomic_DNA"/>
</dbReference>
<reference evidence="2 3" key="1">
    <citation type="submission" date="2019-08" db="EMBL/GenBank/DDBJ databases">
        <title>Complete genome sequence of Candidatus Uab amorphum.</title>
        <authorList>
            <person name="Shiratori T."/>
            <person name="Suzuki S."/>
            <person name="Kakizawa Y."/>
            <person name="Ishida K."/>
        </authorList>
    </citation>
    <scope>NUCLEOTIDE SEQUENCE [LARGE SCALE GENOMIC DNA]</scope>
    <source>
        <strain evidence="2 3">SRT547</strain>
    </source>
</reference>
<keyword evidence="3" id="KW-1185">Reference proteome</keyword>
<accession>A0A5S9IQN3</accession>
<dbReference type="AlphaFoldDB" id="A0A5S9IQN3"/>
<keyword evidence="1" id="KW-0812">Transmembrane</keyword>
<sequence length="422" mass="48226">MDQQTSPIELENDYCEYIVFIPPKKEASWFVRYPFWGFFGHAKFQLFEEGIIISGERVASGCLFFIMKSLVVSAVLILLLTKAIAPMWCFLLGGMGMFAMQTLQRTPGEITLPFASLEVNVGSDFFCSENEEYREIKVTATIFDRKVKQKIRFESHTQAKEFYRDLLQRKNSEDLSSVDKKHLALLADINVNNQKRINTVKRNSRILIRIKMFVAVCILIAFVLQILFSYIQQRISENEKAAVYFLNYLVNAQLVFKNSGCCDQNNNGSGEYGFLQELAGVVEVRGRNQYMDPPFIDENSFENDLLEFNGYYYCCYLPGDEKAISFSEIAVAKSDEHVIESQESYFIIYAWPTINKGTGRKAFAINQEGEFVYTREHQYSGEYSVPLANAAFHKDAFDSGNVKGILAKSSRGLDGNEWLPGR</sequence>
<gene>
    <name evidence="2" type="ORF">UABAM_04685</name>
</gene>
<organism evidence="2 3">
    <name type="scientific">Uabimicrobium amorphum</name>
    <dbReference type="NCBI Taxonomy" id="2596890"/>
    <lineage>
        <taxon>Bacteria</taxon>
        <taxon>Pseudomonadati</taxon>
        <taxon>Planctomycetota</taxon>
        <taxon>Candidatus Uabimicrobiia</taxon>
        <taxon>Candidatus Uabimicrobiales</taxon>
        <taxon>Candidatus Uabimicrobiaceae</taxon>
        <taxon>Candidatus Uabimicrobium</taxon>
    </lineage>
</organism>
<evidence type="ECO:0000313" key="2">
    <source>
        <dbReference type="EMBL" id="BBM86299.1"/>
    </source>
</evidence>
<protein>
    <submittedName>
        <fullName evidence="2">Uncharacterized protein</fullName>
    </submittedName>
</protein>
<keyword evidence="1" id="KW-1133">Transmembrane helix</keyword>